<evidence type="ECO:0000256" key="1">
    <source>
        <dbReference type="SAM" id="Coils"/>
    </source>
</evidence>
<name>A0A0F9GT85_9ZZZZ</name>
<gene>
    <name evidence="3" type="ORF">LCGC14_2146270</name>
</gene>
<comment type="caution">
    <text evidence="3">The sequence shown here is derived from an EMBL/GenBank/DDBJ whole genome shotgun (WGS) entry which is preliminary data.</text>
</comment>
<evidence type="ECO:0000313" key="3">
    <source>
        <dbReference type="EMBL" id="KKL66307.1"/>
    </source>
</evidence>
<reference evidence="3" key="1">
    <citation type="journal article" date="2015" name="Nature">
        <title>Complex archaea that bridge the gap between prokaryotes and eukaryotes.</title>
        <authorList>
            <person name="Spang A."/>
            <person name="Saw J.H."/>
            <person name="Jorgensen S.L."/>
            <person name="Zaremba-Niedzwiedzka K."/>
            <person name="Martijn J."/>
            <person name="Lind A.E."/>
            <person name="van Eijk R."/>
            <person name="Schleper C."/>
            <person name="Guy L."/>
            <person name="Ettema T.J."/>
        </authorList>
    </citation>
    <scope>NUCLEOTIDE SEQUENCE</scope>
</reference>
<evidence type="ECO:0000256" key="2">
    <source>
        <dbReference type="SAM" id="MobiDB-lite"/>
    </source>
</evidence>
<feature type="region of interest" description="Disordered" evidence="2">
    <location>
        <begin position="161"/>
        <end position="187"/>
    </location>
</feature>
<protein>
    <submittedName>
        <fullName evidence="3">Uncharacterized protein</fullName>
    </submittedName>
</protein>
<organism evidence="3">
    <name type="scientific">marine sediment metagenome</name>
    <dbReference type="NCBI Taxonomy" id="412755"/>
    <lineage>
        <taxon>unclassified sequences</taxon>
        <taxon>metagenomes</taxon>
        <taxon>ecological metagenomes</taxon>
    </lineage>
</organism>
<keyword evidence="1" id="KW-0175">Coiled coil</keyword>
<feature type="coiled-coil region" evidence="1">
    <location>
        <begin position="18"/>
        <end position="52"/>
    </location>
</feature>
<sequence>MTSLPDPSDFESMKGLTAADLRKLIAKAQKRGAALNAKLKAIEAQIAEIEARGPAPMSKRRRLMQCPAGPPWASPAVHQLKGVFDMTQHTFTPLKLHHAPNGMWSIGARDDHPSHPEFEIARLETSEAYAQLFTAAPELLAALKRLHDKHEADHIRREEAAFRAGRGSPAIPPELDQARRAIASSRQ</sequence>
<proteinExistence type="predicted"/>
<dbReference type="AlphaFoldDB" id="A0A0F9GT85"/>
<accession>A0A0F9GT85</accession>
<dbReference type="EMBL" id="LAZR01027249">
    <property type="protein sequence ID" value="KKL66307.1"/>
    <property type="molecule type" value="Genomic_DNA"/>
</dbReference>